<evidence type="ECO:0000259" key="1">
    <source>
        <dbReference type="PROSITE" id="PS50994"/>
    </source>
</evidence>
<organism evidence="2 3">
    <name type="scientific">Phytophthora fragariaefolia</name>
    <dbReference type="NCBI Taxonomy" id="1490495"/>
    <lineage>
        <taxon>Eukaryota</taxon>
        <taxon>Sar</taxon>
        <taxon>Stramenopiles</taxon>
        <taxon>Oomycota</taxon>
        <taxon>Peronosporomycetes</taxon>
        <taxon>Peronosporales</taxon>
        <taxon>Peronosporaceae</taxon>
        <taxon>Phytophthora</taxon>
    </lineage>
</organism>
<dbReference type="OrthoDB" id="123497at2759"/>
<sequence>MVIVDRLPKRGHFVATRTDATAADTARLFCDFFQRLHGLPQTIVSDRDTKFTSNIWQRIMKLQGTRFRLRTAFRPSTDGQSEVTIKFVNAYLRHVISPHHDDWDSLLPLAEFAYNARVHSTTGISPFVADLEYQPRSVADCVVPSSRQSRASKFVTHQQAILVEAQDAMAADQDRWHSSYDRNRPHVAFVVGDSVLLNTKDLDLAHLGTDGKRKFAPRFIGPYKIMELTGPDTYKRATPWSTSPPGVPCVVASTISTRR</sequence>
<protein>
    <submittedName>
        <fullName evidence="2">Unnamed protein product</fullName>
    </submittedName>
</protein>
<comment type="caution">
    <text evidence="2">The sequence shown here is derived from an EMBL/GenBank/DDBJ whole genome shotgun (WGS) entry which is preliminary data.</text>
</comment>
<name>A0A9W6XX25_9STRA</name>
<accession>A0A9W6XX25</accession>
<dbReference type="GO" id="GO:0015074">
    <property type="term" value="P:DNA integration"/>
    <property type="evidence" value="ECO:0007669"/>
    <property type="project" value="InterPro"/>
</dbReference>
<dbReference type="PANTHER" id="PTHR37984:SF5">
    <property type="entry name" value="PROTEIN NYNRIN-LIKE"/>
    <property type="match status" value="1"/>
</dbReference>
<feature type="domain" description="Integrase catalytic" evidence="1">
    <location>
        <begin position="1"/>
        <end position="134"/>
    </location>
</feature>
<keyword evidence="3" id="KW-1185">Reference proteome</keyword>
<dbReference type="InterPro" id="IPR012337">
    <property type="entry name" value="RNaseH-like_sf"/>
</dbReference>
<evidence type="ECO:0000313" key="2">
    <source>
        <dbReference type="EMBL" id="GMF46858.1"/>
    </source>
</evidence>
<proteinExistence type="predicted"/>
<evidence type="ECO:0000313" key="3">
    <source>
        <dbReference type="Proteomes" id="UP001165121"/>
    </source>
</evidence>
<dbReference type="InterPro" id="IPR050951">
    <property type="entry name" value="Retrovirus_Pol_polyprotein"/>
</dbReference>
<reference evidence="2" key="1">
    <citation type="submission" date="2023-04" db="EMBL/GenBank/DDBJ databases">
        <title>Phytophthora fragariaefolia NBRC 109709.</title>
        <authorList>
            <person name="Ichikawa N."/>
            <person name="Sato H."/>
            <person name="Tonouchi N."/>
        </authorList>
    </citation>
    <scope>NUCLEOTIDE SEQUENCE</scope>
    <source>
        <strain evidence="2">NBRC 109709</strain>
    </source>
</reference>
<dbReference type="SUPFAM" id="SSF53098">
    <property type="entry name" value="Ribonuclease H-like"/>
    <property type="match status" value="1"/>
</dbReference>
<dbReference type="InterPro" id="IPR001584">
    <property type="entry name" value="Integrase_cat-core"/>
</dbReference>
<dbReference type="AlphaFoldDB" id="A0A9W6XX25"/>
<dbReference type="InterPro" id="IPR036397">
    <property type="entry name" value="RNaseH_sf"/>
</dbReference>
<dbReference type="GO" id="GO:0003676">
    <property type="term" value="F:nucleic acid binding"/>
    <property type="evidence" value="ECO:0007669"/>
    <property type="project" value="InterPro"/>
</dbReference>
<dbReference type="PANTHER" id="PTHR37984">
    <property type="entry name" value="PROTEIN CBG26694"/>
    <property type="match status" value="1"/>
</dbReference>
<dbReference type="Gene3D" id="3.30.420.10">
    <property type="entry name" value="Ribonuclease H-like superfamily/Ribonuclease H"/>
    <property type="match status" value="1"/>
</dbReference>
<dbReference type="EMBL" id="BSXT01002051">
    <property type="protein sequence ID" value="GMF46858.1"/>
    <property type="molecule type" value="Genomic_DNA"/>
</dbReference>
<dbReference type="PROSITE" id="PS50994">
    <property type="entry name" value="INTEGRASE"/>
    <property type="match status" value="1"/>
</dbReference>
<gene>
    <name evidence="2" type="ORF">Pfra01_001742400</name>
</gene>
<dbReference type="Proteomes" id="UP001165121">
    <property type="component" value="Unassembled WGS sequence"/>
</dbReference>